<feature type="region of interest" description="Disordered" evidence="20">
    <location>
        <begin position="2770"/>
        <end position="2829"/>
    </location>
</feature>
<dbReference type="GO" id="GO:0008270">
    <property type="term" value="F:zinc ion binding"/>
    <property type="evidence" value="ECO:0007669"/>
    <property type="project" value="UniProtKB-KW"/>
</dbReference>
<dbReference type="EMBL" id="OZ035826">
    <property type="protein sequence ID" value="CAL1603905.1"/>
    <property type="molecule type" value="Genomic_DNA"/>
</dbReference>
<dbReference type="SMART" id="SM00317">
    <property type="entry name" value="SET"/>
    <property type="match status" value="1"/>
</dbReference>
<dbReference type="GO" id="GO:0000278">
    <property type="term" value="P:mitotic cell cycle"/>
    <property type="evidence" value="ECO:0007669"/>
    <property type="project" value="TreeGrafter"/>
</dbReference>
<feature type="region of interest" description="Disordered" evidence="20">
    <location>
        <begin position="1683"/>
        <end position="1702"/>
    </location>
</feature>
<dbReference type="GO" id="GO:0005829">
    <property type="term" value="C:cytosol"/>
    <property type="evidence" value="ECO:0007669"/>
    <property type="project" value="UniProtKB-SubCell"/>
</dbReference>
<dbReference type="GO" id="GO:0060047">
    <property type="term" value="P:heart contraction"/>
    <property type="evidence" value="ECO:0007669"/>
    <property type="project" value="UniProtKB-ARBA"/>
</dbReference>
<evidence type="ECO:0000256" key="1">
    <source>
        <dbReference type="ARBA" id="ARBA00004123"/>
    </source>
</evidence>
<evidence type="ECO:0000256" key="11">
    <source>
        <dbReference type="ARBA" id="ARBA00022853"/>
    </source>
</evidence>
<feature type="compositionally biased region" description="Polar residues" evidence="20">
    <location>
        <begin position="696"/>
        <end position="712"/>
    </location>
</feature>
<feature type="coiled-coil region" evidence="19">
    <location>
        <begin position="594"/>
        <end position="628"/>
    </location>
</feature>
<evidence type="ECO:0000256" key="20">
    <source>
        <dbReference type="SAM" id="MobiDB-lite"/>
    </source>
</evidence>
<keyword evidence="10" id="KW-0862">Zinc</keyword>
<dbReference type="FunFam" id="6.10.140.2220:FF:000013">
    <property type="entry name" value="N-lysine methyltransferase SMYD2 isoform X1"/>
    <property type="match status" value="1"/>
</dbReference>
<dbReference type="PROSITE" id="PS50865">
    <property type="entry name" value="ZF_MYND_2"/>
    <property type="match status" value="1"/>
</dbReference>
<dbReference type="PROSITE" id="PS50280">
    <property type="entry name" value="SET"/>
    <property type="match status" value="1"/>
</dbReference>
<name>A0AAV2LNH6_KNICA</name>
<keyword evidence="11" id="KW-0156">Chromatin regulator</keyword>
<keyword evidence="14" id="KW-0539">Nucleus</keyword>
<organism evidence="23 24">
    <name type="scientific">Knipowitschia caucasica</name>
    <name type="common">Caucasian dwarf goby</name>
    <name type="synonym">Pomatoschistus caucasicus</name>
    <dbReference type="NCBI Taxonomy" id="637954"/>
    <lineage>
        <taxon>Eukaryota</taxon>
        <taxon>Metazoa</taxon>
        <taxon>Chordata</taxon>
        <taxon>Craniata</taxon>
        <taxon>Vertebrata</taxon>
        <taxon>Euteleostomi</taxon>
        <taxon>Actinopterygii</taxon>
        <taxon>Neopterygii</taxon>
        <taxon>Teleostei</taxon>
        <taxon>Neoteleostei</taxon>
        <taxon>Acanthomorphata</taxon>
        <taxon>Gobiaria</taxon>
        <taxon>Gobiiformes</taxon>
        <taxon>Gobioidei</taxon>
        <taxon>Gobiidae</taxon>
        <taxon>Gobiinae</taxon>
        <taxon>Knipowitschia</taxon>
    </lineage>
</organism>
<dbReference type="GO" id="GO:0042803">
    <property type="term" value="F:protein homodimerization activity"/>
    <property type="evidence" value="ECO:0007669"/>
    <property type="project" value="InterPro"/>
</dbReference>
<keyword evidence="9 18" id="KW-0863">Zinc-finger</keyword>
<dbReference type="Proteomes" id="UP001497482">
    <property type="component" value="Chromosome 4"/>
</dbReference>
<keyword evidence="4" id="KW-0963">Cytoplasm</keyword>
<feature type="region of interest" description="Disordered" evidence="20">
    <location>
        <begin position="2717"/>
        <end position="2740"/>
    </location>
</feature>
<feature type="compositionally biased region" description="Polar residues" evidence="20">
    <location>
        <begin position="916"/>
        <end position="926"/>
    </location>
</feature>
<dbReference type="InterPro" id="IPR043513">
    <property type="entry name" value="Cenp-F"/>
</dbReference>
<dbReference type="GO" id="GO:0070840">
    <property type="term" value="F:dynein complex binding"/>
    <property type="evidence" value="ECO:0007669"/>
    <property type="project" value="InterPro"/>
</dbReference>
<feature type="region of interest" description="Disordered" evidence="20">
    <location>
        <begin position="678"/>
        <end position="712"/>
    </location>
</feature>
<dbReference type="SUPFAM" id="SSF57997">
    <property type="entry name" value="Tropomyosin"/>
    <property type="match status" value="2"/>
</dbReference>
<dbReference type="GO" id="GO:0000775">
    <property type="term" value="C:chromosome, centromeric region"/>
    <property type="evidence" value="ECO:0007669"/>
    <property type="project" value="InterPro"/>
</dbReference>
<accession>A0AAV2LNH6</accession>
<dbReference type="Pfam" id="PF10481">
    <property type="entry name" value="CENP-F_N"/>
    <property type="match status" value="1"/>
</dbReference>
<dbReference type="InterPro" id="IPR018302">
    <property type="entry name" value="CenpF/LEK1_Rb-prot-bd"/>
</dbReference>
<dbReference type="FunFam" id="2.170.270.10:FF:000013">
    <property type="entry name" value="Histone-lysine N-methyltransferase SMYD1 isoform 1"/>
    <property type="match status" value="1"/>
</dbReference>
<feature type="region of interest" description="Disordered" evidence="20">
    <location>
        <begin position="915"/>
        <end position="973"/>
    </location>
</feature>
<dbReference type="Gene3D" id="1.10.220.160">
    <property type="match status" value="1"/>
</dbReference>
<feature type="coiled-coil region" evidence="19">
    <location>
        <begin position="1958"/>
        <end position="1985"/>
    </location>
</feature>
<feature type="domain" description="MYND-type" evidence="22">
    <location>
        <begin position="50"/>
        <end position="88"/>
    </location>
</feature>
<keyword evidence="5" id="KW-0489">Methyltransferase</keyword>
<comment type="catalytic activity">
    <reaction evidence="16">
        <text>L-lysyl(4)-[histone H3] + 3 S-adenosyl-L-methionine = N(6),N(6),N(6)-trimethyl-L-lysyl(4)-[histone H3] + 3 S-adenosyl-L-homocysteine + 3 H(+)</text>
        <dbReference type="Rhea" id="RHEA:60260"/>
        <dbReference type="Rhea" id="RHEA-COMP:15537"/>
        <dbReference type="Rhea" id="RHEA-COMP:15547"/>
        <dbReference type="ChEBI" id="CHEBI:15378"/>
        <dbReference type="ChEBI" id="CHEBI:29969"/>
        <dbReference type="ChEBI" id="CHEBI:57856"/>
        <dbReference type="ChEBI" id="CHEBI:59789"/>
        <dbReference type="ChEBI" id="CHEBI:61961"/>
        <dbReference type="EC" id="2.1.1.354"/>
    </reaction>
</comment>
<keyword evidence="6" id="KW-0808">Transferase</keyword>
<dbReference type="Pfam" id="PF10473">
    <property type="entry name" value="CENP-F_leu_zip"/>
    <property type="match status" value="2"/>
</dbReference>
<keyword evidence="13" id="KW-0804">Transcription</keyword>
<keyword evidence="24" id="KW-1185">Reference proteome</keyword>
<comment type="catalytic activity">
    <reaction evidence="17">
        <text>L-lysyl-[protein] + S-adenosyl-L-methionine = N(6)-methyl-L-lysyl-[protein] + S-adenosyl-L-homocysteine + H(+)</text>
        <dbReference type="Rhea" id="RHEA:51736"/>
        <dbReference type="Rhea" id="RHEA-COMP:9752"/>
        <dbReference type="Rhea" id="RHEA-COMP:13053"/>
        <dbReference type="ChEBI" id="CHEBI:15378"/>
        <dbReference type="ChEBI" id="CHEBI:29969"/>
        <dbReference type="ChEBI" id="CHEBI:57856"/>
        <dbReference type="ChEBI" id="CHEBI:59789"/>
        <dbReference type="ChEBI" id="CHEBI:61929"/>
    </reaction>
</comment>
<dbReference type="SUPFAM" id="SSF82199">
    <property type="entry name" value="SET domain"/>
    <property type="match status" value="1"/>
</dbReference>
<evidence type="ECO:0000256" key="17">
    <source>
        <dbReference type="ARBA" id="ARBA00048985"/>
    </source>
</evidence>
<evidence type="ECO:0000256" key="19">
    <source>
        <dbReference type="SAM" id="Coils"/>
    </source>
</evidence>
<dbReference type="PANTHER" id="PTHR18874:SF10">
    <property type="entry name" value="CENTROMERE PROTEIN F"/>
    <property type="match status" value="1"/>
</dbReference>
<sequence length="2829" mass="324764">MEGIEGTERFDSPGKGRGLRALRHFSVGELVFACPAYSYVLTVNERGAHCEHCFTRKEDLSKCGKCKQAFYCNVDCQRGDWPLHKMECVAMCAYGENWCPSETVRLVARMIQKQKGTTEPTVSERALLLKEFESHLDKMDSEKDEMNQADIAALHHFYSKHLNDLPSEQALIELLAQVNCNGFTIEDEELSHLGSAVFPDVALMNHSCSPNVIVTYKGTVAEVRAVKEINPGDEIFNSYIDLLYPTDDRKERLLDSYFFTCECTECTSKSKDKAKMALKKLSTRPEPEEIQSMVRYAKNVIEEFRRAKHYKTPSELLEMCELSLEKMGAIFTDTNVYMLHMMYQAMGVCLYMQDWDGAMSYGEKIVHPYSVHYPAYSLNVASMYLKLGRLYLGLEKKSQGVKALKKALAIMEVAHGASRPKWLTMSWAVEEWKDGLPGKALQRIQEMEVQLDKLKKERSQKQFQLESLEAALQKQKQKVDSERNEISAMKRENQSLLESCDSLEKARQKAVHDLGIKEQQVNYLEGQLNACKKTIERLEQELKKYKNDLDRSQPAGNSSVASSDNPSFSTPQKGFATPAPVQAYKHHDYKDNRLEDLQEKYSQEVQERKKLENELKILQIKLLNQSSVSVSHKDIAARQQAGSSIFPWQQQEQSHSRHIQDAMETPLKRRGASLWELHDQTPTKPSPRRSCAVAMQSPSGSSQHIDQLKTQNQEFRSRVSELERNFANQEKQIKSQTSKLQEMQATLSQVRKDLTERDRDLAKKSHELTQATDKHQQLQSKCSSVEQKLKQVTEEMNCQRHNAESCKRALEQKLKDLERESQKELSQLQNTHQALERQMNQTQTKLTQEIQQSKKDYNVVQSDMEKLNLQKKQLEKEVEEHKQKLLRSEQSLQACQSKEQDMFKKFEELQREKNYLSVQQDQSSKRVGQLEDEKKNLDQTQKRSQGLLDDLRAKSESQADEVKRLQSKVEQQTRDLENMKRILSEAETTNSKSQSDLLKQRQEFEQVANKVIVLTKECEELKSCLVSAKNENAEVKQAHEALLQWKTEKETLVNDTEAVQNELKEKLSSSEISVNMLNETNAELKRQLTSAEEKHSGLSAQIDTLKGDLLNKCTELEEREHQYQKLQSNLSEVELKHSKDLDNVRLQVVQLEDQVKDIQMRLQREVARAEQAERRLLEEQQVNGDLLSSKDQLLELGQAEINQLRDSLSVATTQQEEQEVRLAEEKASLLKHCEERVLSKEAEIEELKLSLQEAQQDLLLTQNRISSMDQLMKVQEQLGEDWQKKIETLTEGVEQHKKALKEKSDEYEQIKQELNDLKCHSEEMKKCHKETADHIVSLEEQKVALENSIQELKQEKEIFNKATAEKINGLHEEISLLEGKVSEGKNAADRLSGLEDELQGVTLAYSELKKAEAEQGKSAELLKEKVEAMNKIKVQLEMLQMDLEDNETVMTSIDNQTEELKGTIESLEAQLANSNSNMSEMEARLEGTKLQVSELETQLEEIQAQNSSLEAQYVTAREELMDRSCEITRLEEEASQRKELEEAVAGLQTALDLMKSPASGQPAVETLQEELDKSSRQNEDLKEKENVLKVEQEVHQKLAGLQIELADFKKKYNLLQEQVKQQHDLILQLSEPQSSGSLPKACSRTEEMPLCGQHMEEAMGDGADVPKLNISDKMDVIPQECMQTGRDSERVTEEQCPKDDDVSPKVTMELHLLHEDMKSTEMPNDNLNGEDDKLQTLHCEIDLLNADLELRKEMSAEMGTYVQNMEQKMADMERKAHEAVNKLNVVSKENRGFVNQIGKLTEDNESLTLQLQTAKCQLADVMEMFEGLEMAKGGWDEKFLQQESELKRVRSEKANLEQHILGMEVELETLQEEGTKLRQEIDAQRRACSGMESSVERLVTETTQLRSELVSCSEERDDLSRSLSQRKEQVLGLEKSNSDTRELLSILEDDIRTRKREYDVLQSSMEKINVEREQLLEQVKTLEQTLYKQSGEKEDLIDQLEKIHEDHTSDINNSESLASKIQSLEAEVTRLTHSLESSLLEKGEIASRLNTTQDEVQQMRTGIEKLQVRIEADERKKKKMGELLKAAQRKADALQDRIDGLEREKDDIEQSLEEAVVQAESVKAELEEEQLKVEEEKRELSEKLKELSTELDHLKLEKESMELELSMKKEEIEALKAAKEELERVQMDRQQEVQQLEKAMEEATEKQTKEMRDVQTQLEDLHKKMLSLEQERTELEAERNQMQSVLVECKNEKEHLSCSLNESQIENQRLQTEEERLNSEKQSLNCRIGVLEKEMEELKATIAVVEKERVDLEVIRNQEEGQRKTLEKSISALAADKEQIEEQNRQVQEEKEQLESALVLVTQERDELKSTVTKFEKQENTEVQSKFDLMEKDKSYLEHSLSLLQQDNTKLHLEKEGLGAELKQCQSMNSLLKEEKDELNITMRSLEEEKKRVEECKEKLESEKELLQTAASSMEKELETSKLSISELNNQVLELTSRAERLSKDKDSALSKINLLMKTCKQLEEEKQVILKNEERENVSDEVRELKMEAEESEKLVQSLKASLQLKTSEAQQCNETLDGVKKELDLTKKELDTTKQELEETKIELNQLNIVVEEKSQEADESMDKYCTLMIQVHKLEEANDVLTTRLEQITNKQTHNADGVRRSSRKSASKLHSTENSENIPSSPLRSPPGRGKRGHCDVTNKDTAQEALHNLTKKLRATAVTTPKPKAQQDDEEFRPEGLPELVQRGFADIPLGEASPFIVRRTTVRRCSPRLSKQSSTSPDKVLEPLHLQSPSADVTSNRKRRSQSAKEQTSTENTQAQGENCHVQ</sequence>
<evidence type="ECO:0000259" key="21">
    <source>
        <dbReference type="PROSITE" id="PS50280"/>
    </source>
</evidence>
<evidence type="ECO:0000256" key="8">
    <source>
        <dbReference type="ARBA" id="ARBA00022723"/>
    </source>
</evidence>
<feature type="compositionally biased region" description="Polar residues" evidence="20">
    <location>
        <begin position="2672"/>
        <end position="2682"/>
    </location>
</feature>
<keyword evidence="12" id="KW-0805">Transcription regulation</keyword>
<evidence type="ECO:0000256" key="9">
    <source>
        <dbReference type="ARBA" id="ARBA00022771"/>
    </source>
</evidence>
<dbReference type="GO" id="GO:0051310">
    <property type="term" value="P:metaphase chromosome alignment"/>
    <property type="evidence" value="ECO:0007669"/>
    <property type="project" value="TreeGrafter"/>
</dbReference>
<dbReference type="GO" id="GO:0000922">
    <property type="term" value="C:spindle pole"/>
    <property type="evidence" value="ECO:0007669"/>
    <property type="project" value="TreeGrafter"/>
</dbReference>
<dbReference type="GO" id="GO:0008017">
    <property type="term" value="F:microtubule binding"/>
    <property type="evidence" value="ECO:0007669"/>
    <property type="project" value="InterPro"/>
</dbReference>
<feature type="coiled-coil region" evidence="19">
    <location>
        <begin position="1762"/>
        <end position="1887"/>
    </location>
</feature>
<feature type="compositionally biased region" description="Polar residues" evidence="20">
    <location>
        <begin position="2810"/>
        <end position="2829"/>
    </location>
</feature>
<evidence type="ECO:0000256" key="14">
    <source>
        <dbReference type="ARBA" id="ARBA00023242"/>
    </source>
</evidence>
<evidence type="ECO:0000259" key="22">
    <source>
        <dbReference type="PROSITE" id="PS50865"/>
    </source>
</evidence>
<reference evidence="23 24" key="1">
    <citation type="submission" date="2024-04" db="EMBL/GenBank/DDBJ databases">
        <authorList>
            <person name="Waldvogel A.-M."/>
            <person name="Schoenle A."/>
        </authorList>
    </citation>
    <scope>NUCLEOTIDE SEQUENCE [LARGE SCALE GENOMIC DNA]</scope>
</reference>
<dbReference type="GO" id="GO:0005634">
    <property type="term" value="C:nucleus"/>
    <property type="evidence" value="ECO:0007669"/>
    <property type="project" value="UniProtKB-SubCell"/>
</dbReference>
<protein>
    <recommendedName>
        <fullName evidence="3">[histone H3]-lysine(4) N-trimethyltransferase</fullName>
        <ecNumber evidence="3">2.1.1.354</ecNumber>
    </recommendedName>
</protein>
<dbReference type="Gene3D" id="1.25.40.10">
    <property type="entry name" value="Tetratricopeptide repeat domain"/>
    <property type="match status" value="1"/>
</dbReference>
<feature type="region of interest" description="Disordered" evidence="20">
    <location>
        <begin position="548"/>
        <end position="584"/>
    </location>
</feature>
<evidence type="ECO:0000313" key="24">
    <source>
        <dbReference type="Proteomes" id="UP001497482"/>
    </source>
</evidence>
<evidence type="ECO:0000256" key="5">
    <source>
        <dbReference type="ARBA" id="ARBA00022603"/>
    </source>
</evidence>
<evidence type="ECO:0000256" key="16">
    <source>
        <dbReference type="ARBA" id="ARBA00047571"/>
    </source>
</evidence>
<keyword evidence="19" id="KW-0175">Coiled coil</keyword>
<feature type="compositionally biased region" description="Low complexity" evidence="20">
    <location>
        <begin position="2683"/>
        <end position="2692"/>
    </location>
</feature>
<dbReference type="Pfam" id="PF00856">
    <property type="entry name" value="SET"/>
    <property type="match status" value="1"/>
</dbReference>
<dbReference type="GO" id="GO:0140999">
    <property type="term" value="F:histone H3K4 trimethyltransferase activity"/>
    <property type="evidence" value="ECO:0007669"/>
    <property type="project" value="UniProtKB-EC"/>
</dbReference>
<dbReference type="InterPro" id="IPR011990">
    <property type="entry name" value="TPR-like_helical_dom_sf"/>
</dbReference>
<dbReference type="Pfam" id="PF10490">
    <property type="entry name" value="CENP-F_C_Rb_bdg"/>
    <property type="match status" value="1"/>
</dbReference>
<proteinExistence type="predicted"/>
<dbReference type="PANTHER" id="PTHR18874">
    <property type="entry name" value="CMF/LEK/CENP CELL DIVISION-RELATED"/>
    <property type="match status" value="1"/>
</dbReference>
<dbReference type="GO" id="GO:0010389">
    <property type="term" value="P:regulation of G2/M transition of mitotic cell cycle"/>
    <property type="evidence" value="ECO:0007669"/>
    <property type="project" value="TreeGrafter"/>
</dbReference>
<evidence type="ECO:0000256" key="3">
    <source>
        <dbReference type="ARBA" id="ARBA00012182"/>
    </source>
</evidence>
<dbReference type="EC" id="2.1.1.354" evidence="3"/>
<evidence type="ECO:0000256" key="18">
    <source>
        <dbReference type="PROSITE-ProRule" id="PRU00134"/>
    </source>
</evidence>
<evidence type="ECO:0000256" key="13">
    <source>
        <dbReference type="ARBA" id="ARBA00023163"/>
    </source>
</evidence>
<feature type="compositionally biased region" description="Basic and acidic residues" evidence="20">
    <location>
        <begin position="1686"/>
        <end position="1702"/>
    </location>
</feature>
<dbReference type="InterPro" id="IPR046341">
    <property type="entry name" value="SET_dom_sf"/>
</dbReference>
<evidence type="ECO:0000256" key="7">
    <source>
        <dbReference type="ARBA" id="ARBA00022691"/>
    </source>
</evidence>
<feature type="region of interest" description="Disordered" evidence="20">
    <location>
        <begin position="2651"/>
        <end position="2701"/>
    </location>
</feature>
<gene>
    <name evidence="23" type="ORF">KC01_LOCUS31505</name>
</gene>
<evidence type="ECO:0000256" key="2">
    <source>
        <dbReference type="ARBA" id="ARBA00004514"/>
    </source>
</evidence>
<comment type="subcellular location">
    <subcellularLocation>
        <location evidence="2">Cytoplasm</location>
        <location evidence="2">Cytosol</location>
    </subcellularLocation>
    <subcellularLocation>
        <location evidence="1">Nucleus</location>
    </subcellularLocation>
</comment>
<dbReference type="Gene3D" id="1.20.5.340">
    <property type="match status" value="1"/>
</dbReference>
<evidence type="ECO:0000256" key="4">
    <source>
        <dbReference type="ARBA" id="ARBA00022490"/>
    </source>
</evidence>
<dbReference type="InterPro" id="IPR019513">
    <property type="entry name" value="Centromere_CenpF_leu-rich_rpt"/>
</dbReference>
<feature type="coiled-coil region" evidence="19">
    <location>
        <begin position="1391"/>
        <end position="1625"/>
    </location>
</feature>
<evidence type="ECO:0000256" key="12">
    <source>
        <dbReference type="ARBA" id="ARBA00023015"/>
    </source>
</evidence>
<dbReference type="Gene3D" id="6.10.140.2220">
    <property type="match status" value="1"/>
</dbReference>
<feature type="domain" description="SET" evidence="21">
    <location>
        <begin position="5"/>
        <end position="240"/>
    </location>
</feature>
<feature type="compositionally biased region" description="Polar residues" evidence="20">
    <location>
        <begin position="554"/>
        <end position="572"/>
    </location>
</feature>
<feature type="compositionally biased region" description="Basic and acidic residues" evidence="20">
    <location>
        <begin position="928"/>
        <end position="941"/>
    </location>
</feature>
<evidence type="ECO:0000256" key="10">
    <source>
        <dbReference type="ARBA" id="ARBA00022833"/>
    </source>
</evidence>
<keyword evidence="7" id="KW-0949">S-adenosyl-L-methionine</keyword>
<comment type="function">
    <text evidence="15">Protein-lysine N-methyltransferase that methylates both histones and non-histone proteins, including p53/TP53 and RB1. Specifically trimethylates histone H3 'Lys-4' (H3K4me3) in vivo. The activity requires interaction with HSP90alpha. Shows even higher methyltransferase activity on p53/TP53. Monomethylates 'Lys-370' of p53/TP53, leading to decreased DNA-binding activity and subsequent transcriptional regulation activity of p53/TP53. Monomethylates RB1 at 'Lys-860'.</text>
</comment>
<feature type="coiled-coil region" evidence="19">
    <location>
        <begin position="2021"/>
        <end position="2371"/>
    </location>
</feature>
<dbReference type="Pfam" id="PF01753">
    <property type="entry name" value="zf-MYND"/>
    <property type="match status" value="1"/>
</dbReference>
<evidence type="ECO:0000256" key="6">
    <source>
        <dbReference type="ARBA" id="ARBA00022679"/>
    </source>
</evidence>
<dbReference type="Gene3D" id="2.170.270.10">
    <property type="entry name" value="SET domain"/>
    <property type="match status" value="1"/>
</dbReference>
<dbReference type="GO" id="GO:0032259">
    <property type="term" value="P:methylation"/>
    <property type="evidence" value="ECO:0007669"/>
    <property type="project" value="UniProtKB-KW"/>
</dbReference>
<evidence type="ECO:0000256" key="15">
    <source>
        <dbReference type="ARBA" id="ARBA00024002"/>
    </source>
</evidence>
<evidence type="ECO:0000313" key="23">
    <source>
        <dbReference type="EMBL" id="CAL1603905.1"/>
    </source>
</evidence>
<keyword evidence="8" id="KW-0479">Metal-binding</keyword>
<dbReference type="InterPro" id="IPR001214">
    <property type="entry name" value="SET_dom"/>
</dbReference>
<feature type="compositionally biased region" description="Basic and acidic residues" evidence="20">
    <location>
        <begin position="949"/>
        <end position="964"/>
    </location>
</feature>
<dbReference type="InterPro" id="IPR018463">
    <property type="entry name" value="Centromere_CenpF_N"/>
</dbReference>
<dbReference type="InterPro" id="IPR002893">
    <property type="entry name" value="Znf_MYND"/>
</dbReference>
<feature type="coiled-coil region" evidence="19">
    <location>
        <begin position="1230"/>
        <end position="1365"/>
    </location>
</feature>